<reference evidence="1 2" key="1">
    <citation type="submission" date="2016-09" db="EMBL/GenBank/DDBJ databases">
        <title>Genome sequence of Eubacterium angustum.</title>
        <authorList>
            <person name="Poehlein A."/>
            <person name="Daniel R."/>
        </authorList>
    </citation>
    <scope>NUCLEOTIDE SEQUENCE [LARGE SCALE GENOMIC DNA]</scope>
    <source>
        <strain evidence="1 2">DSM 1989</strain>
    </source>
</reference>
<dbReference type="Proteomes" id="UP000180254">
    <property type="component" value="Unassembled WGS sequence"/>
</dbReference>
<comment type="caution">
    <text evidence="1">The sequence shown here is derived from an EMBL/GenBank/DDBJ whole genome shotgun (WGS) entry which is preliminary data.</text>
</comment>
<dbReference type="PANTHER" id="PTHR38460">
    <property type="entry name" value="TAUTOMERASE YOLI-RELATED"/>
    <property type="match status" value="1"/>
</dbReference>
<dbReference type="STRING" id="39480.EUAN_23650"/>
<dbReference type="PANTHER" id="PTHR38460:SF1">
    <property type="entry name" value="TAUTOMERASE YOLI-RELATED"/>
    <property type="match status" value="1"/>
</dbReference>
<protein>
    <submittedName>
        <fullName evidence="1">4-oxalocrotonate tautomerase</fullName>
    </submittedName>
</protein>
<dbReference type="InterPro" id="IPR037479">
    <property type="entry name" value="Tauto_MSAD"/>
</dbReference>
<sequence>MGQIKIYGLEKNINSRRQDLSDVIHSCIVEAFEYPRDKRFHRFFPMNEEDFLFPADRSEDYTIIEISIFEGRKVETKKRLVKLLFERMESKLNISPQNVEITIFENPPCNWGIRGASGDELSLNYKVEV</sequence>
<dbReference type="InterPro" id="IPR014347">
    <property type="entry name" value="Tautomerase/MIF_sf"/>
</dbReference>
<dbReference type="Gene3D" id="3.30.429.10">
    <property type="entry name" value="Macrophage Migration Inhibitory Factor"/>
    <property type="match status" value="1"/>
</dbReference>
<dbReference type="OrthoDB" id="9804765at2"/>
<dbReference type="EMBL" id="MKIE01000018">
    <property type="protein sequence ID" value="OHW61284.1"/>
    <property type="molecule type" value="Genomic_DNA"/>
</dbReference>
<organism evidence="1 2">
    <name type="scientific">Andreesenia angusta</name>
    <dbReference type="NCBI Taxonomy" id="39480"/>
    <lineage>
        <taxon>Bacteria</taxon>
        <taxon>Bacillati</taxon>
        <taxon>Bacillota</taxon>
        <taxon>Tissierellia</taxon>
        <taxon>Tissierellales</taxon>
        <taxon>Gottschalkiaceae</taxon>
        <taxon>Andreesenia</taxon>
    </lineage>
</organism>
<keyword evidence="2" id="KW-1185">Reference proteome</keyword>
<proteinExistence type="predicted"/>
<name>A0A1S1V497_9FIRM</name>
<dbReference type="Pfam" id="PF14552">
    <property type="entry name" value="Tautomerase_2"/>
    <property type="match status" value="1"/>
</dbReference>
<gene>
    <name evidence="1" type="ORF">EUAN_23650</name>
</gene>
<dbReference type="SUPFAM" id="SSF55331">
    <property type="entry name" value="Tautomerase/MIF"/>
    <property type="match status" value="1"/>
</dbReference>
<dbReference type="AlphaFoldDB" id="A0A1S1V497"/>
<evidence type="ECO:0000313" key="2">
    <source>
        <dbReference type="Proteomes" id="UP000180254"/>
    </source>
</evidence>
<accession>A0A1S1V497</accession>
<evidence type="ECO:0000313" key="1">
    <source>
        <dbReference type="EMBL" id="OHW61284.1"/>
    </source>
</evidence>
<dbReference type="RefSeq" id="WP_071064703.1">
    <property type="nucleotide sequence ID" value="NZ_MKIE01000018.1"/>
</dbReference>